<dbReference type="Pfam" id="PF01486">
    <property type="entry name" value="K-box"/>
    <property type="match status" value="1"/>
</dbReference>
<protein>
    <submittedName>
        <fullName evidence="3">FRUITFULL 2 MADS-box transcription factor</fullName>
    </submittedName>
</protein>
<dbReference type="InterPro" id="IPR002487">
    <property type="entry name" value="TF_Kbox"/>
</dbReference>
<name>A0AAD8MWN5_9APIA</name>
<evidence type="ECO:0000256" key="1">
    <source>
        <dbReference type="SAM" id="MobiDB-lite"/>
    </source>
</evidence>
<dbReference type="PANTHER" id="PTHR48019">
    <property type="entry name" value="SERUM RESPONSE FACTOR HOMOLOG"/>
    <property type="match status" value="1"/>
</dbReference>
<dbReference type="GO" id="GO:0003700">
    <property type="term" value="F:DNA-binding transcription factor activity"/>
    <property type="evidence" value="ECO:0007669"/>
    <property type="project" value="InterPro"/>
</dbReference>
<dbReference type="InterPro" id="IPR050142">
    <property type="entry name" value="MADS-box/MEF2_TF"/>
</dbReference>
<evidence type="ECO:0000313" key="4">
    <source>
        <dbReference type="Proteomes" id="UP001237642"/>
    </source>
</evidence>
<dbReference type="GO" id="GO:0005634">
    <property type="term" value="C:nucleus"/>
    <property type="evidence" value="ECO:0007669"/>
    <property type="project" value="InterPro"/>
</dbReference>
<feature type="domain" description="K-box" evidence="2">
    <location>
        <begin position="106"/>
        <end position="196"/>
    </location>
</feature>
<evidence type="ECO:0000259" key="2">
    <source>
        <dbReference type="PROSITE" id="PS51297"/>
    </source>
</evidence>
<feature type="region of interest" description="Disordered" evidence="1">
    <location>
        <begin position="252"/>
        <end position="281"/>
    </location>
</feature>
<dbReference type="EMBL" id="JAUIZM010000004">
    <property type="protein sequence ID" value="KAK1388021.1"/>
    <property type="molecule type" value="Genomic_DNA"/>
</dbReference>
<feature type="compositionally biased region" description="Low complexity" evidence="1">
    <location>
        <begin position="260"/>
        <end position="270"/>
    </location>
</feature>
<gene>
    <name evidence="3" type="ORF">POM88_016199</name>
</gene>
<evidence type="ECO:0000313" key="3">
    <source>
        <dbReference type="EMBL" id="KAK1388021.1"/>
    </source>
</evidence>
<accession>A0AAD8MWN5</accession>
<dbReference type="Proteomes" id="UP001237642">
    <property type="component" value="Unassembled WGS sequence"/>
</dbReference>
<reference evidence="3" key="2">
    <citation type="submission" date="2023-05" db="EMBL/GenBank/DDBJ databases">
        <authorList>
            <person name="Schelkunov M.I."/>
        </authorList>
    </citation>
    <scope>NUCLEOTIDE SEQUENCE</scope>
    <source>
        <strain evidence="3">Hsosn_3</strain>
        <tissue evidence="3">Leaf</tissue>
    </source>
</reference>
<comment type="caution">
    <text evidence="3">The sequence shown here is derived from an EMBL/GenBank/DDBJ whole genome shotgun (WGS) entry which is preliminary data.</text>
</comment>
<sequence length="281" mass="31977">MNGKVEDWVAQNIIVFHAFPKLDSKPKQVKVCLVQSNIDNVRLKTALSANTPKSHLTTFIQDATCNALICKLCEYATDSCMERILERYERYSYAERQLVATDIETQGSWNLEHAKLQARIEVLQKNERHYMGEDLDSLSLKELHNLEHQLDSALKHIRSRKSQLMFESISQLQRKDKTLQEHNNLLVKQAKDKEKEIEQTAPVEQQNDENSSIALPHQLALVNVGLAQFEREVTKLTCSEKLSILAPAGEAGVDGEVEETAQQQQASTTTMPAWMLSHINR</sequence>
<dbReference type="AlphaFoldDB" id="A0AAD8MWN5"/>
<keyword evidence="4" id="KW-1185">Reference proteome</keyword>
<proteinExistence type="predicted"/>
<organism evidence="3 4">
    <name type="scientific">Heracleum sosnowskyi</name>
    <dbReference type="NCBI Taxonomy" id="360622"/>
    <lineage>
        <taxon>Eukaryota</taxon>
        <taxon>Viridiplantae</taxon>
        <taxon>Streptophyta</taxon>
        <taxon>Embryophyta</taxon>
        <taxon>Tracheophyta</taxon>
        <taxon>Spermatophyta</taxon>
        <taxon>Magnoliopsida</taxon>
        <taxon>eudicotyledons</taxon>
        <taxon>Gunneridae</taxon>
        <taxon>Pentapetalae</taxon>
        <taxon>asterids</taxon>
        <taxon>campanulids</taxon>
        <taxon>Apiales</taxon>
        <taxon>Apiaceae</taxon>
        <taxon>Apioideae</taxon>
        <taxon>apioid superclade</taxon>
        <taxon>Tordylieae</taxon>
        <taxon>Tordyliinae</taxon>
        <taxon>Heracleum</taxon>
    </lineage>
</organism>
<reference evidence="3" key="1">
    <citation type="submission" date="2023-02" db="EMBL/GenBank/DDBJ databases">
        <title>Genome of toxic invasive species Heracleum sosnowskyi carries increased number of genes despite the absence of recent whole-genome duplications.</title>
        <authorList>
            <person name="Schelkunov M."/>
            <person name="Shtratnikova V."/>
            <person name="Makarenko M."/>
            <person name="Klepikova A."/>
            <person name="Omelchenko D."/>
            <person name="Novikova G."/>
            <person name="Obukhova E."/>
            <person name="Bogdanov V."/>
            <person name="Penin A."/>
            <person name="Logacheva M."/>
        </authorList>
    </citation>
    <scope>NUCLEOTIDE SEQUENCE</scope>
    <source>
        <strain evidence="3">Hsosn_3</strain>
        <tissue evidence="3">Leaf</tissue>
    </source>
</reference>
<dbReference type="PROSITE" id="PS51297">
    <property type="entry name" value="K_BOX"/>
    <property type="match status" value="1"/>
</dbReference>